<feature type="transmembrane region" description="Helical" evidence="18">
    <location>
        <begin position="316"/>
        <end position="337"/>
    </location>
</feature>
<evidence type="ECO:0000256" key="15">
    <source>
        <dbReference type="ARBA" id="ARBA00030679"/>
    </source>
</evidence>
<dbReference type="EC" id="2.4.99.21" evidence="6"/>
<dbReference type="Proteomes" id="UP000054323">
    <property type="component" value="Unassembled WGS sequence"/>
</dbReference>
<reference evidence="21" key="1">
    <citation type="journal article" date="2015" name="MBio">
        <title>Genome-Resolved Metagenomic Analysis Reveals Roles for Candidate Phyla and Other Microbial Community Members in Biogeochemical Transformations in Oil Reservoirs.</title>
        <authorList>
            <person name="Hu P."/>
            <person name="Tom L."/>
            <person name="Singh A."/>
            <person name="Thomas B.C."/>
            <person name="Baker B.J."/>
            <person name="Piceno Y.M."/>
            <person name="Andersen G.L."/>
            <person name="Banfield J.F."/>
        </authorList>
    </citation>
    <scope>NUCLEOTIDE SEQUENCE [LARGE SCALE GENOMIC DNA]</scope>
</reference>
<evidence type="ECO:0000256" key="4">
    <source>
        <dbReference type="ARBA" id="ARBA00004922"/>
    </source>
</evidence>
<keyword evidence="14" id="KW-0464">Manganese</keyword>
<evidence type="ECO:0000256" key="11">
    <source>
        <dbReference type="ARBA" id="ARBA00022842"/>
    </source>
</evidence>
<evidence type="ECO:0000256" key="10">
    <source>
        <dbReference type="ARBA" id="ARBA00022723"/>
    </source>
</evidence>
<feature type="transmembrane region" description="Helical" evidence="18">
    <location>
        <begin position="106"/>
        <end position="128"/>
    </location>
</feature>
<evidence type="ECO:0000256" key="8">
    <source>
        <dbReference type="ARBA" id="ARBA00022679"/>
    </source>
</evidence>
<feature type="transmembrane region" description="Helical" evidence="18">
    <location>
        <begin position="375"/>
        <end position="392"/>
    </location>
</feature>
<keyword evidence="12 18" id="KW-1133">Transmembrane helix</keyword>
<feature type="region of interest" description="Disordered" evidence="17">
    <location>
        <begin position="456"/>
        <end position="491"/>
    </location>
</feature>
<feature type="transmembrane region" description="Helical" evidence="18">
    <location>
        <begin position="424"/>
        <end position="446"/>
    </location>
</feature>
<comment type="subcellular location">
    <subcellularLocation>
        <location evidence="3">Cell membrane</location>
        <topology evidence="3">Multi-pass membrane protein</topology>
    </subcellularLocation>
</comment>
<comment type="cofactor">
    <cofactor evidence="2">
        <name>Mg(2+)</name>
        <dbReference type="ChEBI" id="CHEBI:18420"/>
    </cofactor>
</comment>
<feature type="transmembrane region" description="Helical" evidence="18">
    <location>
        <begin position="12"/>
        <end position="28"/>
    </location>
</feature>
<dbReference type="PANTHER" id="PTHR13872:SF1">
    <property type="entry name" value="DOLICHYL-DIPHOSPHOOLIGOSACCHARIDE--PROTEIN GLYCOSYLTRANSFERASE SUBUNIT STT3B"/>
    <property type="match status" value="1"/>
</dbReference>
<keyword evidence="10" id="KW-0479">Metal-binding</keyword>
<evidence type="ECO:0000256" key="17">
    <source>
        <dbReference type="SAM" id="MobiDB-lite"/>
    </source>
</evidence>
<dbReference type="InterPro" id="IPR048307">
    <property type="entry name" value="STT3_N"/>
</dbReference>
<keyword evidence="9 18" id="KW-0812">Transmembrane</keyword>
<dbReference type="PATRIC" id="fig|2198.4.peg.1595"/>
<organism evidence="20 21">
    <name type="scientific">Methanoculleus marisnigri</name>
    <dbReference type="NCBI Taxonomy" id="2198"/>
    <lineage>
        <taxon>Archaea</taxon>
        <taxon>Methanobacteriati</taxon>
        <taxon>Methanobacteriota</taxon>
        <taxon>Stenosarchaea group</taxon>
        <taxon>Methanomicrobia</taxon>
        <taxon>Methanomicrobiales</taxon>
        <taxon>Methanomicrobiaceae</taxon>
        <taxon>Methanoculleus</taxon>
    </lineage>
</organism>
<name>A0A101GML5_9EURY</name>
<dbReference type="EMBL" id="LGGD01000155">
    <property type="protein sequence ID" value="KUK61198.1"/>
    <property type="molecule type" value="Genomic_DNA"/>
</dbReference>
<dbReference type="PANTHER" id="PTHR13872">
    <property type="entry name" value="DOLICHYL-DIPHOSPHOOLIGOSACCHARIDE--PROTEIN GLYCOSYLTRANSFERASE SUBUNIT"/>
    <property type="match status" value="1"/>
</dbReference>
<evidence type="ECO:0000256" key="18">
    <source>
        <dbReference type="SAM" id="Phobius"/>
    </source>
</evidence>
<feature type="transmembrane region" description="Helical" evidence="18">
    <location>
        <begin position="254"/>
        <end position="276"/>
    </location>
</feature>
<dbReference type="GO" id="GO:0005886">
    <property type="term" value="C:plasma membrane"/>
    <property type="evidence" value="ECO:0007669"/>
    <property type="project" value="UniProtKB-SubCell"/>
</dbReference>
<keyword evidence="8 20" id="KW-0808">Transferase</keyword>
<feature type="transmembrane region" description="Helical" evidence="18">
    <location>
        <begin position="228"/>
        <end position="247"/>
    </location>
</feature>
<dbReference type="Pfam" id="PF02516">
    <property type="entry name" value="STT3"/>
    <property type="match status" value="1"/>
</dbReference>
<evidence type="ECO:0000313" key="21">
    <source>
        <dbReference type="Proteomes" id="UP000054323"/>
    </source>
</evidence>
<dbReference type="NCBIfam" id="TIGR04154">
    <property type="entry name" value="archaeo_STT3"/>
    <property type="match status" value="1"/>
</dbReference>
<evidence type="ECO:0000256" key="13">
    <source>
        <dbReference type="ARBA" id="ARBA00023136"/>
    </source>
</evidence>
<evidence type="ECO:0000256" key="5">
    <source>
        <dbReference type="ARBA" id="ARBA00010810"/>
    </source>
</evidence>
<dbReference type="GO" id="GO:0004576">
    <property type="term" value="F:oligosaccharyl transferase activity"/>
    <property type="evidence" value="ECO:0007669"/>
    <property type="project" value="InterPro"/>
</dbReference>
<dbReference type="AlphaFoldDB" id="A0A101GML5"/>
<feature type="transmembrane region" description="Helical" evidence="18">
    <location>
        <begin position="165"/>
        <end position="185"/>
    </location>
</feature>
<comment type="cofactor">
    <cofactor evidence="1">
        <name>Mn(2+)</name>
        <dbReference type="ChEBI" id="CHEBI:29035"/>
    </cofactor>
</comment>
<feature type="transmembrane region" description="Helical" evidence="18">
    <location>
        <begin position="135"/>
        <end position="153"/>
    </location>
</feature>
<dbReference type="GO" id="GO:0046872">
    <property type="term" value="F:metal ion binding"/>
    <property type="evidence" value="ECO:0007669"/>
    <property type="project" value="UniProtKB-KW"/>
</dbReference>
<evidence type="ECO:0000259" key="19">
    <source>
        <dbReference type="Pfam" id="PF02516"/>
    </source>
</evidence>
<keyword evidence="7" id="KW-0328">Glycosyltransferase</keyword>
<dbReference type="InterPro" id="IPR003674">
    <property type="entry name" value="Oligo_trans_STT3"/>
</dbReference>
<feature type="transmembrane region" description="Helical" evidence="18">
    <location>
        <begin position="399"/>
        <end position="418"/>
    </location>
</feature>
<comment type="catalytic activity">
    <reaction evidence="16">
        <text>an archaeal dolichyl phosphooligosaccharide + [protein]-L-asparagine = an archaeal dolichyl phosphate + a glycoprotein with the oligosaccharide chain attached by N-beta-D-glycosyl linkage to a protein L-asparagine.</text>
        <dbReference type="EC" id="2.4.99.21"/>
    </reaction>
</comment>
<evidence type="ECO:0000256" key="2">
    <source>
        <dbReference type="ARBA" id="ARBA00001946"/>
    </source>
</evidence>
<evidence type="ECO:0000256" key="3">
    <source>
        <dbReference type="ARBA" id="ARBA00004651"/>
    </source>
</evidence>
<evidence type="ECO:0000256" key="7">
    <source>
        <dbReference type="ARBA" id="ARBA00022676"/>
    </source>
</evidence>
<comment type="caution">
    <text evidence="20">The sequence shown here is derived from an EMBL/GenBank/DDBJ whole genome shotgun (WGS) entry which is preliminary data.</text>
</comment>
<accession>A0A101GML5</accession>
<dbReference type="InterPro" id="IPR026410">
    <property type="entry name" value="OlisacTrfase_arch"/>
</dbReference>
<evidence type="ECO:0000256" key="9">
    <source>
        <dbReference type="ARBA" id="ARBA00022692"/>
    </source>
</evidence>
<feature type="transmembrane region" description="Helical" evidence="18">
    <location>
        <begin position="496"/>
        <end position="513"/>
    </location>
</feature>
<evidence type="ECO:0000256" key="6">
    <source>
        <dbReference type="ARBA" id="ARBA00012602"/>
    </source>
</evidence>
<evidence type="ECO:0000256" key="16">
    <source>
        <dbReference type="ARBA" id="ARBA00034066"/>
    </source>
</evidence>
<keyword evidence="13 18" id="KW-0472">Membrane</keyword>
<dbReference type="UniPathway" id="UPA00378"/>
<evidence type="ECO:0000313" key="20">
    <source>
        <dbReference type="EMBL" id="KUK61198.1"/>
    </source>
</evidence>
<proteinExistence type="inferred from homology"/>
<protein>
    <recommendedName>
        <fullName evidence="6">dolichyl-phosphooligosaccharide-protein glycotransferase</fullName>
        <ecNumber evidence="6">2.4.99.21</ecNumber>
    </recommendedName>
    <alternativeName>
        <fullName evidence="15">Oligosaccharyl transferase</fullName>
    </alternativeName>
</protein>
<gene>
    <name evidence="20" type="ORF">XD82_1247</name>
</gene>
<feature type="transmembrane region" description="Helical" evidence="18">
    <location>
        <begin position="80"/>
        <end position="100"/>
    </location>
</feature>
<feature type="transmembrane region" description="Helical" evidence="18">
    <location>
        <begin position="282"/>
        <end position="304"/>
    </location>
</feature>
<evidence type="ECO:0000256" key="12">
    <source>
        <dbReference type="ARBA" id="ARBA00022989"/>
    </source>
</evidence>
<sequence length="578" mass="63496">MAQMDLKKYQPYIIIGVIVLFALLTLWTRGIPAADIVTAEGVNLLGNDPWYSLRQVEQTVANFPGYAWFDTMTLYPNGDVIYWGPLFIQIISALCVLVGATTRPEIMVVASWVPPLMAAAMVPVTYLLAKKIADWKTGLIAAGLIMVVSGNYAYRSLFGFVDHHIAETLFGTIFVLAYIAALLVARDRPLSLRSRDTLNIETLKAPVLASALAGIAYLLGFFNMPTMILFALIVAGFTLVQFLLDFFQDRTSDYLVLVNAVTFGVVIVGMAAFGFPHAGLGLSLYTIGHVIAYAGLIAGTLALYGVSVYLKGRPKYYFPAALAGLAAVAVAVLFVALPDVYNLLISSLFAFFGEQAVTTTVQEARAWSFDAAWQTFHWGLLLMAGGVATLLWRSRERVNPAHVFVLIWTAVILASTMAHVRYEYYLAANIALLSAVFAGAVLDAGYKDVTRLFRSGSDRTSSGPGPVEEPPRKGKKGGKAPDSHKSKVSSRNQPDYLKVGAFAAVIIVTLLFPRPRRRLLRHLRPEHLHLPRRVLRRHVLVGLRPLDHLRCEADPEQQPLPARGCRPERIGNVLRLDL</sequence>
<comment type="similarity">
    <text evidence="5">Belongs to the STT3 family.</text>
</comment>
<evidence type="ECO:0000256" key="14">
    <source>
        <dbReference type="ARBA" id="ARBA00023211"/>
    </source>
</evidence>
<keyword evidence="11" id="KW-0460">Magnesium</keyword>
<feature type="domain" description="Oligosaccharyl transferase STT3 N-terminal" evidence="19">
    <location>
        <begin position="46"/>
        <end position="439"/>
    </location>
</feature>
<evidence type="ECO:0000256" key="1">
    <source>
        <dbReference type="ARBA" id="ARBA00001936"/>
    </source>
</evidence>
<comment type="pathway">
    <text evidence="4">Protein modification; protein glycosylation.</text>
</comment>